<reference evidence="1" key="1">
    <citation type="submission" date="2015-10" db="EMBL/GenBank/DDBJ databases">
        <authorList>
            <person name="Martinez-Garcia P.J."/>
            <person name="Crepeau M.W."/>
            <person name="Puiu D."/>
            <person name="Gonzalez-Ibeas D."/>
            <person name="Whalen J."/>
            <person name="Stevens K."/>
            <person name="Paul R."/>
            <person name="Butterfield T."/>
            <person name="Britton M."/>
            <person name="Reagan R."/>
            <person name="Chakraborty S."/>
            <person name="Walawage S.L."/>
            <person name="Vasquez-Gross H.A."/>
            <person name="Cardeno C."/>
            <person name="Famula R."/>
            <person name="Pratt K."/>
            <person name="Kuruganti S."/>
            <person name="Aradhya M.K."/>
            <person name="Leslie C.A."/>
            <person name="Dandekar A.M."/>
            <person name="Salzberg S.L."/>
            <person name="Wegrzyn J.L."/>
            <person name="Langley C.H."/>
            <person name="Neale D.B."/>
        </authorList>
    </citation>
    <scope>NUCLEOTIDE SEQUENCE</scope>
    <source>
        <tissue evidence="1">Leaves</tissue>
    </source>
</reference>
<dbReference type="InterPro" id="IPR012876">
    <property type="entry name" value="DUF1677_pln"/>
</dbReference>
<comment type="caution">
    <text evidence="1">The sequence shown here is derived from an EMBL/GenBank/DDBJ whole genome shotgun (WGS) entry which is preliminary data.</text>
</comment>
<dbReference type="AlphaFoldDB" id="A0A833UQY8"/>
<dbReference type="PANTHER" id="PTHR33108:SF14">
    <property type="entry name" value="OS01G0745000 PROTEIN"/>
    <property type="match status" value="1"/>
</dbReference>
<accession>A0A833UQY8</accession>
<dbReference type="EMBL" id="LIHL02000011">
    <property type="protein sequence ID" value="KAF5456464.1"/>
    <property type="molecule type" value="Genomic_DNA"/>
</dbReference>
<organism evidence="1 2">
    <name type="scientific">Juglans regia</name>
    <name type="common">English walnut</name>
    <dbReference type="NCBI Taxonomy" id="51240"/>
    <lineage>
        <taxon>Eukaryota</taxon>
        <taxon>Viridiplantae</taxon>
        <taxon>Streptophyta</taxon>
        <taxon>Embryophyta</taxon>
        <taxon>Tracheophyta</taxon>
        <taxon>Spermatophyta</taxon>
        <taxon>Magnoliopsida</taxon>
        <taxon>eudicotyledons</taxon>
        <taxon>Gunneridae</taxon>
        <taxon>Pentapetalae</taxon>
        <taxon>rosids</taxon>
        <taxon>fabids</taxon>
        <taxon>Fagales</taxon>
        <taxon>Juglandaceae</taxon>
        <taxon>Juglans</taxon>
    </lineage>
</organism>
<protein>
    <submittedName>
        <fullName evidence="1">Uncharacterized protein</fullName>
    </submittedName>
</protein>
<dbReference type="PANTHER" id="PTHR33108">
    <property type="entry name" value="OS01G0745000 PROTEIN"/>
    <property type="match status" value="1"/>
</dbReference>
<evidence type="ECO:0000313" key="1">
    <source>
        <dbReference type="EMBL" id="KAF5456464.1"/>
    </source>
</evidence>
<dbReference type="Proteomes" id="UP000619265">
    <property type="component" value="Unassembled WGS sequence"/>
</dbReference>
<gene>
    <name evidence="1" type="ORF">F2P56_025947</name>
</gene>
<evidence type="ECO:0000313" key="2">
    <source>
        <dbReference type="Proteomes" id="UP000619265"/>
    </source>
</evidence>
<reference evidence="1" key="2">
    <citation type="submission" date="2020-03" db="EMBL/GenBank/DDBJ databases">
        <title>Walnut 2.0.</title>
        <authorList>
            <person name="Marrano A."/>
            <person name="Britton M."/>
            <person name="Zimin A.V."/>
            <person name="Zaini P.A."/>
            <person name="Workman R."/>
            <person name="Puiu D."/>
            <person name="Bianco L."/>
            <person name="Allen B.J."/>
            <person name="Troggio M."/>
            <person name="Leslie C.A."/>
            <person name="Timp W."/>
            <person name="Dendekar A."/>
            <person name="Salzberg S.L."/>
            <person name="Neale D.B."/>
        </authorList>
    </citation>
    <scope>NUCLEOTIDE SEQUENCE</scope>
    <source>
        <tissue evidence="1">Leaves</tissue>
    </source>
</reference>
<dbReference type="Pfam" id="PF07911">
    <property type="entry name" value="DUF1677"/>
    <property type="match status" value="1"/>
</dbReference>
<sequence length="159" mass="17569">MASKSLSEAENGQIRLRKAVSDISVEIGKNSKELETIAIVNDVEQAECKCCGLKEDCTPAYIVEVEESYSGNWVCGLCSEAVKERLTRTPKTSTGDAVASHREFFQKFNNTARLNPNLSLASILRDIAKRSCENRSSKNSSMKKLGRSTSCFPNIDLRN</sequence>
<dbReference type="Gramene" id="Jr11_26730_p1">
    <property type="protein sequence ID" value="cds.Jr11_26730_p1"/>
    <property type="gene ID" value="Jr11_26730"/>
</dbReference>
<name>A0A833UQY8_JUGRE</name>
<proteinExistence type="predicted"/>